<accession>A0A3G4ZYE8</accession>
<evidence type="ECO:0000313" key="2">
    <source>
        <dbReference type="EMBL" id="AYV79946.1"/>
    </source>
</evidence>
<sequence length="165" mass="19708">KIQEQDVKIQEQDVKIQQQEKQILKLEKDITVLKERDTPLTIREAISILENHMMVKIVGSKRQAKRYYGIYDLSQRNDYKTIYDKYLQDNNITQDHIDLMLELKEDGNNSAHAQRPSYNKNEWKIMLIDCLDNPQNQQDIKMIDDIMLLMEKYNPPSDPWIMKKP</sequence>
<organism evidence="2">
    <name type="scientific">Gaeavirus sp</name>
    <dbReference type="NCBI Taxonomy" id="2487767"/>
    <lineage>
        <taxon>Viruses</taxon>
        <taxon>Varidnaviria</taxon>
        <taxon>Bamfordvirae</taxon>
        <taxon>Nucleocytoviricota</taxon>
        <taxon>Megaviricetes</taxon>
        <taxon>Imitervirales</taxon>
        <taxon>Mimiviridae</taxon>
        <taxon>Klosneuvirinae</taxon>
    </lineage>
</organism>
<protein>
    <recommendedName>
        <fullName evidence="3">DUF4145 domain-containing protein</fullName>
    </recommendedName>
</protein>
<feature type="coiled-coil region" evidence="1">
    <location>
        <begin position="2"/>
        <end position="36"/>
    </location>
</feature>
<evidence type="ECO:0000256" key="1">
    <source>
        <dbReference type="SAM" id="Coils"/>
    </source>
</evidence>
<evidence type="ECO:0008006" key="3">
    <source>
        <dbReference type="Google" id="ProtNLM"/>
    </source>
</evidence>
<proteinExistence type="predicted"/>
<name>A0A3G4ZYE8_9VIRU</name>
<reference evidence="2" key="1">
    <citation type="submission" date="2018-10" db="EMBL/GenBank/DDBJ databases">
        <title>Hidden diversity of soil giant viruses.</title>
        <authorList>
            <person name="Schulz F."/>
            <person name="Alteio L."/>
            <person name="Goudeau D."/>
            <person name="Ryan E.M."/>
            <person name="Malmstrom R.R."/>
            <person name="Blanchard J."/>
            <person name="Woyke T."/>
        </authorList>
    </citation>
    <scope>NUCLEOTIDE SEQUENCE</scope>
    <source>
        <strain evidence="2">GAV1</strain>
    </source>
</reference>
<keyword evidence="1" id="KW-0175">Coiled coil</keyword>
<feature type="non-terminal residue" evidence="2">
    <location>
        <position position="1"/>
    </location>
</feature>
<dbReference type="EMBL" id="MK072200">
    <property type="protein sequence ID" value="AYV79946.1"/>
    <property type="molecule type" value="Genomic_DNA"/>
</dbReference>
<gene>
    <name evidence="2" type="ORF">Gaeavirus2_28</name>
</gene>